<dbReference type="Pfam" id="PF01842">
    <property type="entry name" value="ACT"/>
    <property type="match status" value="1"/>
</dbReference>
<accession>A0ABP5B1Z3</accession>
<evidence type="ECO:0008006" key="5">
    <source>
        <dbReference type="Google" id="ProtNLM"/>
    </source>
</evidence>
<evidence type="ECO:0000313" key="4">
    <source>
        <dbReference type="Proteomes" id="UP001501612"/>
    </source>
</evidence>
<dbReference type="Pfam" id="PF00583">
    <property type="entry name" value="Acetyltransf_1"/>
    <property type="match status" value="1"/>
</dbReference>
<reference evidence="4" key="1">
    <citation type="journal article" date="2019" name="Int. J. Syst. Evol. Microbiol.">
        <title>The Global Catalogue of Microorganisms (GCM) 10K type strain sequencing project: providing services to taxonomists for standard genome sequencing and annotation.</title>
        <authorList>
            <consortium name="The Broad Institute Genomics Platform"/>
            <consortium name="The Broad Institute Genome Sequencing Center for Infectious Disease"/>
            <person name="Wu L."/>
            <person name="Ma J."/>
        </authorList>
    </citation>
    <scope>NUCLEOTIDE SEQUENCE [LARGE SCALE GENOMIC DNA]</scope>
    <source>
        <strain evidence="4">JCM 14046</strain>
    </source>
</reference>
<dbReference type="SUPFAM" id="SSF55021">
    <property type="entry name" value="ACT-like"/>
    <property type="match status" value="1"/>
</dbReference>
<evidence type="ECO:0000259" key="1">
    <source>
        <dbReference type="PROSITE" id="PS51186"/>
    </source>
</evidence>
<proteinExistence type="predicted"/>
<dbReference type="InterPro" id="IPR045865">
    <property type="entry name" value="ACT-like_dom_sf"/>
</dbReference>
<comment type="caution">
    <text evidence="3">The sequence shown here is derived from an EMBL/GenBank/DDBJ whole genome shotgun (WGS) entry which is preliminary data.</text>
</comment>
<dbReference type="Proteomes" id="UP001501612">
    <property type="component" value="Unassembled WGS sequence"/>
</dbReference>
<dbReference type="CDD" id="cd04301">
    <property type="entry name" value="NAT_SF"/>
    <property type="match status" value="1"/>
</dbReference>
<dbReference type="InterPro" id="IPR016181">
    <property type="entry name" value="Acyl_CoA_acyltransferase"/>
</dbReference>
<gene>
    <name evidence="3" type="ORF">GCM10009737_30690</name>
</gene>
<feature type="domain" description="N-acetyltransferase" evidence="1">
    <location>
        <begin position="134"/>
        <end position="293"/>
    </location>
</feature>
<dbReference type="PROSITE" id="PS51671">
    <property type="entry name" value="ACT"/>
    <property type="match status" value="1"/>
</dbReference>
<keyword evidence="4" id="KW-1185">Reference proteome</keyword>
<dbReference type="EMBL" id="BAAAMY010000007">
    <property type="protein sequence ID" value="GAA1926692.1"/>
    <property type="molecule type" value="Genomic_DNA"/>
</dbReference>
<evidence type="ECO:0000313" key="3">
    <source>
        <dbReference type="EMBL" id="GAA1926692.1"/>
    </source>
</evidence>
<dbReference type="SUPFAM" id="SSF55729">
    <property type="entry name" value="Acyl-CoA N-acyltransferases (Nat)"/>
    <property type="match status" value="1"/>
</dbReference>
<dbReference type="Gene3D" id="3.40.630.30">
    <property type="match status" value="1"/>
</dbReference>
<dbReference type="InterPro" id="IPR000182">
    <property type="entry name" value="GNAT_dom"/>
</dbReference>
<dbReference type="InterPro" id="IPR002912">
    <property type="entry name" value="ACT_dom"/>
</dbReference>
<name>A0ABP5B1Z3_9ACTN</name>
<feature type="domain" description="ACT" evidence="2">
    <location>
        <begin position="1"/>
        <end position="80"/>
    </location>
</feature>
<sequence>MRTNLPDRPGSLAELARACGEAGVNILGLQVFPGIGSVTDELVLRVPDGWTSADLLRLVGSAGGEQVAAVPCTETALVDQATRYVRAARTILAEPAAFPEVVAGLFDAGAGPEPLDADGAPLDVMDMRVGDVSVQVRRRAPFTATEHARGAALADLVDDVLARSRAEALPSAGRRLGEGAVPQHVAVEGGVRAVVDGVVVGAAALGETTLEWGEGVRPVRLSVDPAWRRRGVGTRLLVDVARRAGAEGATDILLDTAADNQAVLPMVLAAGLRGRIRMSADRLTVLIGVRELSGARS</sequence>
<dbReference type="PROSITE" id="PS51186">
    <property type="entry name" value="GNAT"/>
    <property type="match status" value="1"/>
</dbReference>
<protein>
    <recommendedName>
        <fullName evidence="5">GNAT family N-acetyltransferase</fullName>
    </recommendedName>
</protein>
<organism evidence="3 4">
    <name type="scientific">Nocardioides lentus</name>
    <dbReference type="NCBI Taxonomy" id="338077"/>
    <lineage>
        <taxon>Bacteria</taxon>
        <taxon>Bacillati</taxon>
        <taxon>Actinomycetota</taxon>
        <taxon>Actinomycetes</taxon>
        <taxon>Propionibacteriales</taxon>
        <taxon>Nocardioidaceae</taxon>
        <taxon>Nocardioides</taxon>
    </lineage>
</organism>
<evidence type="ECO:0000259" key="2">
    <source>
        <dbReference type="PROSITE" id="PS51671"/>
    </source>
</evidence>